<dbReference type="VEuPathDB" id="MicrosporidiaDB:CWI37_0524p0020"/>
<dbReference type="Proteomes" id="UP000292362">
    <property type="component" value="Unassembled WGS sequence"/>
</dbReference>
<dbReference type="EMBL" id="PITJ01000524">
    <property type="protein sequence ID" value="TBU02235.1"/>
    <property type="molecule type" value="Genomic_DNA"/>
</dbReference>
<dbReference type="PANTHER" id="PTHR10539:SF0">
    <property type="entry name" value="26S PROTEASOME NON-ATPASE REGULATORY SUBUNIT 13"/>
    <property type="match status" value="1"/>
</dbReference>
<comment type="caution">
    <text evidence="4">The sequence shown here is derived from an EMBL/GenBank/DDBJ whole genome shotgun (WGS) entry which is preliminary data.</text>
</comment>
<evidence type="ECO:0000256" key="1">
    <source>
        <dbReference type="ARBA" id="ARBA00022942"/>
    </source>
</evidence>
<dbReference type="GO" id="GO:0006511">
    <property type="term" value="P:ubiquitin-dependent protein catabolic process"/>
    <property type="evidence" value="ECO:0007669"/>
    <property type="project" value="TreeGrafter"/>
</dbReference>
<dbReference type="VEuPathDB" id="MicrosporidiaDB:CWI37_0869p0020"/>
<proteinExistence type="predicted"/>
<feature type="domain" description="PSD13 N-terminal" evidence="2">
    <location>
        <begin position="2"/>
        <end position="215"/>
    </location>
</feature>
<dbReference type="GO" id="GO:0008541">
    <property type="term" value="C:proteasome regulatory particle, lid subcomplex"/>
    <property type="evidence" value="ECO:0007669"/>
    <property type="project" value="TreeGrafter"/>
</dbReference>
<evidence type="ECO:0000313" key="5">
    <source>
        <dbReference type="Proteomes" id="UP000292362"/>
    </source>
</evidence>
<name>A0A4Q9L528_9MICR</name>
<evidence type="ECO:0000313" key="4">
    <source>
        <dbReference type="EMBL" id="TBU02235.1"/>
    </source>
</evidence>
<gene>
    <name evidence="4" type="ORF">CWI37_0524p0020</name>
    <name evidence="3" type="ORF">CWI37_0869p0020</name>
</gene>
<accession>A0A4Q9L528</accession>
<keyword evidence="1" id="KW-0647">Proteasome</keyword>
<protein>
    <recommendedName>
        <fullName evidence="2">PSD13 N-terminal domain-containing protein</fullName>
    </recommendedName>
</protein>
<organism evidence="4 5">
    <name type="scientific">Hamiltosporidium tvaerminnensis</name>
    <dbReference type="NCBI Taxonomy" id="1176355"/>
    <lineage>
        <taxon>Eukaryota</taxon>
        <taxon>Fungi</taxon>
        <taxon>Fungi incertae sedis</taxon>
        <taxon>Microsporidia</taxon>
        <taxon>Dubosqiidae</taxon>
        <taxon>Hamiltosporidium</taxon>
    </lineage>
</organism>
<dbReference type="GO" id="GO:0005198">
    <property type="term" value="F:structural molecule activity"/>
    <property type="evidence" value="ECO:0007669"/>
    <property type="project" value="TreeGrafter"/>
</dbReference>
<dbReference type="EMBL" id="PITJ01000869">
    <property type="protein sequence ID" value="TBU00890.1"/>
    <property type="molecule type" value="Genomic_DNA"/>
</dbReference>
<dbReference type="PANTHER" id="PTHR10539">
    <property type="entry name" value="26S PROTEASOME NON-ATPASE REGULATORY SUBUNIT 13"/>
    <property type="match status" value="1"/>
</dbReference>
<dbReference type="AlphaFoldDB" id="A0A4Q9L528"/>
<evidence type="ECO:0000313" key="3">
    <source>
        <dbReference type="EMBL" id="TBU00890.1"/>
    </source>
</evidence>
<sequence length="349" mass="41216">MNQIETYFSQKKWYNLALSIEENLEKNKLVKEILLFIENKIFPVSKSFYPTTFASVVLSTIKHRNSIDLIEKAQELLRNDLLETETHFLAVDFLEIYRLEFMLLNGDKCHTQVYNFLEKKLKDAHNKKMIANLYRLSYEFYEIIGKYEEAYSYLIKYVEICGMPDYNERNYNISDISPKFLAEKMARLSLLSKDIHNYNTFYTSPIFPYLENKELSDLYINTKQANISFLKKTNLITKYGLSIDGLIEKAHLISLLNYFFTLKSHRVRFDEAAKLLNIPKSDVPSIFLKSLSMKIVKGYIDCEKEEMVFTLLMCKILETKDIDDMINKFDSWRSKVRNVINTMDFGLKN</sequence>
<dbReference type="Pfam" id="PF22037">
    <property type="entry name" value="PSD13_N"/>
    <property type="match status" value="1"/>
</dbReference>
<evidence type="ECO:0000259" key="2">
    <source>
        <dbReference type="Pfam" id="PF22037"/>
    </source>
</evidence>
<dbReference type="InterPro" id="IPR054179">
    <property type="entry name" value="PSD13_N"/>
</dbReference>
<dbReference type="GO" id="GO:0005829">
    <property type="term" value="C:cytosol"/>
    <property type="evidence" value="ECO:0007669"/>
    <property type="project" value="TreeGrafter"/>
</dbReference>
<reference evidence="4 5" key="1">
    <citation type="submission" date="2017-12" db="EMBL/GenBank/DDBJ databases">
        <authorList>
            <person name="Pombert J.-F."/>
            <person name="Haag K.L."/>
            <person name="Ebert D."/>
        </authorList>
    </citation>
    <scope>NUCLEOTIDE SEQUENCE [LARGE SCALE GENOMIC DNA]</scope>
    <source>
        <strain evidence="4">FI-OER-3-3</strain>
    </source>
</reference>
<dbReference type="InterPro" id="IPR035298">
    <property type="entry name" value="PSMD13"/>
</dbReference>
<dbReference type="GO" id="GO:0005634">
    <property type="term" value="C:nucleus"/>
    <property type="evidence" value="ECO:0007669"/>
    <property type="project" value="TreeGrafter"/>
</dbReference>